<dbReference type="RefSeq" id="XP_025351420.1">
    <property type="nucleotide sequence ID" value="XM_025490578.1"/>
</dbReference>
<keyword evidence="5" id="KW-0813">Transport</keyword>
<dbReference type="Pfam" id="PF02383">
    <property type="entry name" value="Syja_N"/>
    <property type="match status" value="1"/>
</dbReference>
<dbReference type="PANTHER" id="PTHR11200:SF257">
    <property type="entry name" value="PHOSPHOINOSITIDE 5-PHOSPHATASE"/>
    <property type="match status" value="1"/>
</dbReference>
<feature type="compositionally biased region" description="Acidic residues" evidence="9">
    <location>
        <begin position="1040"/>
        <end position="1049"/>
    </location>
</feature>
<dbReference type="InterPro" id="IPR000300">
    <property type="entry name" value="IPPc"/>
</dbReference>
<evidence type="ECO:0000313" key="11">
    <source>
        <dbReference type="EMBL" id="PWN24260.1"/>
    </source>
</evidence>
<dbReference type="AlphaFoldDB" id="A0A316UGD0"/>
<gene>
    <name evidence="11" type="ORF">BCV69DRAFT_255284</name>
</gene>
<accession>A0A316UGD0</accession>
<dbReference type="GeneID" id="37012312"/>
<evidence type="ECO:0000256" key="5">
    <source>
        <dbReference type="ARBA" id="ARBA00022448"/>
    </source>
</evidence>
<reference evidence="11 12" key="1">
    <citation type="journal article" date="2018" name="Mol. Biol. Evol.">
        <title>Broad Genomic Sampling Reveals a Smut Pathogenic Ancestry of the Fungal Clade Ustilaginomycotina.</title>
        <authorList>
            <person name="Kijpornyongpan T."/>
            <person name="Mondo S.J."/>
            <person name="Barry K."/>
            <person name="Sandor L."/>
            <person name="Lee J."/>
            <person name="Lipzen A."/>
            <person name="Pangilinan J."/>
            <person name="LaButti K."/>
            <person name="Hainaut M."/>
            <person name="Henrissat B."/>
            <person name="Grigoriev I.V."/>
            <person name="Spatafora J.W."/>
            <person name="Aime M.C."/>
        </authorList>
    </citation>
    <scope>NUCLEOTIDE SEQUENCE [LARGE SCALE GENOMIC DNA]</scope>
    <source>
        <strain evidence="11 12">MCA 4718</strain>
    </source>
</reference>
<feature type="compositionally biased region" description="Low complexity" evidence="9">
    <location>
        <begin position="1146"/>
        <end position="1161"/>
    </location>
</feature>
<evidence type="ECO:0000256" key="8">
    <source>
        <dbReference type="ARBA" id="ARBA00022927"/>
    </source>
</evidence>
<dbReference type="PROSITE" id="PS50275">
    <property type="entry name" value="SAC"/>
    <property type="match status" value="1"/>
</dbReference>
<evidence type="ECO:0000256" key="4">
    <source>
        <dbReference type="ARBA" id="ARBA00013044"/>
    </source>
</evidence>
<evidence type="ECO:0000256" key="2">
    <source>
        <dbReference type="ARBA" id="ARBA00008943"/>
    </source>
</evidence>
<proteinExistence type="inferred from homology"/>
<comment type="similarity">
    <text evidence="2">Belongs to the synaptojanin family.</text>
</comment>
<dbReference type="Pfam" id="PF22669">
    <property type="entry name" value="Exo_endo_phos2"/>
    <property type="match status" value="1"/>
</dbReference>
<comment type="similarity">
    <text evidence="3">In the central section; belongs to the inositol 1,4,5-trisphosphate 5-phosphatase family.</text>
</comment>
<evidence type="ECO:0000313" key="12">
    <source>
        <dbReference type="Proteomes" id="UP000245942"/>
    </source>
</evidence>
<dbReference type="SUPFAM" id="SSF56219">
    <property type="entry name" value="DNase I-like"/>
    <property type="match status" value="1"/>
</dbReference>
<feature type="compositionally biased region" description="Low complexity" evidence="9">
    <location>
        <begin position="1083"/>
        <end position="1097"/>
    </location>
</feature>
<feature type="region of interest" description="Disordered" evidence="9">
    <location>
        <begin position="972"/>
        <end position="1204"/>
    </location>
</feature>
<sequence length="1204" mass="130989">MHVWLRQSPRCLYLVNSTLSAQSGRSVLVISTAAAGAASNTTSYGGESSSSSSSAMNAARAVVEMVSIQDVDFTSCVRLTEDDAMGHTPAGCLGLMNVASDLFLCVVTHASEVGSIRPGEVVKSIGSVAFFCVNRPTWDGLDAPELLSQTGYMENGGALDPYDAILPQSSSTASSGPVEHPCASLKRLLGMGSFYYAANGSFDISTRLEKRLSRHPHQTHDISQYDGRFVWNTFMIHPLMEFRNRLEQPERDRLDEEGLFLLAIQGYAAVFDMTQSHLAGSSSLPSKPTSIALVSRLSWKRAGTRFNTRGVDDDGNVANFVESETILNHEGVSMSYVQLRGSVPLFWEQQGLQTFSARIQVTRSRQASQPAFDRHFADLLSHYSRVHALNLLGARDAETILSAAYAEHIRMSAAVELATPPADEAEAEGLDQEERIGITNFDFHAVNRLSGSLDGVRSELKLLGPIRLKREAFSCTIVDSAGTVRRRQNGVIRTNCLDCLDRTNVVEAFLSEAVLEEFLDKAGRHRESFQPLGGSSHPLWAHHRVLWAENGDALSRIYAGTGALNTTYTRTGNAKKSIGSFLSDAAKSAGRMYINNFQDKGKQNVIDALLGNMANQRSVEVYDPLHDSVASELTSRLDEYSTKSEINVFVGTWNLNAKAPGESLLPWLMPPGMTEEPDVYAIGFQEIVPLSPQQILLTDPAKLRVWEGVILDTLGRRPDKRSDYLIMRSEQLVGTALVILVKSSVVGHIRQVEATTRKTGLKGMSGNKGGVAIRLTFHDSTFCFVTAHFAAGHSNAEERNADYWTIQRGLNFQRGKNLVGHDHVIWLGDFNYRIDLPNDRCRALAQTDDYEALAAHDQLRRAHYSGAIFPGFEEGQVGFRPTYKYDVGTDVYDSSEKQRVPAWTDRILYSRNAHSSEASGRGHQLNQTSYFRAEIKTSDHRPVYATFKAEVRIFDREKRNAMRREILSAAKSRQARGLGGPPVLGVAGKERSRAASYSSDLDDDEDDEHLPAPSGDAPGVHNWFDNDASSISSGSTDSSTGDESEDDSSSDSSTHRNGRNDFNPFRAKTRTLILRHSADSRSDSGLSSSSPPEHPSSVTTTKAGSSALAPTGRRDPPPAPPRSGGAPVVTPVSYVPRKAPPPRPSVPSSAISAASSAGHPAVGAGAGTAGESQAPPLPSRRPDFARSTSHSSVKSGKSLLDDSD</sequence>
<keyword evidence="12" id="KW-1185">Reference proteome</keyword>
<keyword evidence="8" id="KW-0653">Protein transport</keyword>
<organism evidence="11 12">
    <name type="scientific">Pseudomicrostroma glucosiphilum</name>
    <dbReference type="NCBI Taxonomy" id="1684307"/>
    <lineage>
        <taxon>Eukaryota</taxon>
        <taxon>Fungi</taxon>
        <taxon>Dikarya</taxon>
        <taxon>Basidiomycota</taxon>
        <taxon>Ustilaginomycotina</taxon>
        <taxon>Exobasidiomycetes</taxon>
        <taxon>Microstromatales</taxon>
        <taxon>Microstromatales incertae sedis</taxon>
        <taxon>Pseudomicrostroma</taxon>
    </lineage>
</organism>
<evidence type="ECO:0000256" key="1">
    <source>
        <dbReference type="ARBA" id="ARBA00004496"/>
    </source>
</evidence>
<dbReference type="GO" id="GO:0015031">
    <property type="term" value="P:protein transport"/>
    <property type="evidence" value="ECO:0007669"/>
    <property type="project" value="UniProtKB-KW"/>
</dbReference>
<evidence type="ECO:0000256" key="6">
    <source>
        <dbReference type="ARBA" id="ARBA00022490"/>
    </source>
</evidence>
<evidence type="ECO:0000256" key="3">
    <source>
        <dbReference type="ARBA" id="ARBA00009678"/>
    </source>
</evidence>
<dbReference type="SMART" id="SM00128">
    <property type="entry name" value="IPPc"/>
    <property type="match status" value="1"/>
</dbReference>
<dbReference type="GO" id="GO:0005737">
    <property type="term" value="C:cytoplasm"/>
    <property type="evidence" value="ECO:0007669"/>
    <property type="project" value="UniProtKB-SubCell"/>
</dbReference>
<dbReference type="FunFam" id="3.60.10.10:FF:000029">
    <property type="entry name" value="Inositol polyphosphate 5-phosphatase"/>
    <property type="match status" value="1"/>
</dbReference>
<dbReference type="GO" id="GO:0043813">
    <property type="term" value="F:phosphatidylinositol-3,5-bisphosphate 5-phosphatase activity"/>
    <property type="evidence" value="ECO:0007669"/>
    <property type="project" value="TreeGrafter"/>
</dbReference>
<dbReference type="EMBL" id="KZ819321">
    <property type="protein sequence ID" value="PWN24260.1"/>
    <property type="molecule type" value="Genomic_DNA"/>
</dbReference>
<keyword evidence="6" id="KW-0963">Cytoplasm</keyword>
<feature type="domain" description="SAC" evidence="10">
    <location>
        <begin position="185"/>
        <end position="560"/>
    </location>
</feature>
<dbReference type="InterPro" id="IPR036691">
    <property type="entry name" value="Endo/exonu/phosph_ase_sf"/>
</dbReference>
<dbReference type="PANTHER" id="PTHR11200">
    <property type="entry name" value="INOSITOL 5-PHOSPHATASE"/>
    <property type="match status" value="1"/>
</dbReference>
<protein>
    <recommendedName>
        <fullName evidence="4">phosphoinositide 5-phosphatase</fullName>
        <ecNumber evidence="4">3.1.3.36</ecNumber>
    </recommendedName>
</protein>
<evidence type="ECO:0000259" key="10">
    <source>
        <dbReference type="PROSITE" id="PS50275"/>
    </source>
</evidence>
<feature type="compositionally biased region" description="Low complexity" evidence="9">
    <location>
        <begin position="1187"/>
        <end position="1198"/>
    </location>
</feature>
<dbReference type="GO" id="GO:0004439">
    <property type="term" value="F:phosphatidylinositol-4,5-bisphosphate 5-phosphatase activity"/>
    <property type="evidence" value="ECO:0007669"/>
    <property type="project" value="UniProtKB-EC"/>
</dbReference>
<dbReference type="Proteomes" id="UP000245942">
    <property type="component" value="Unassembled WGS sequence"/>
</dbReference>
<name>A0A316UGD0_9BASI</name>
<dbReference type="OrthoDB" id="405996at2759"/>
<dbReference type="GO" id="GO:0016020">
    <property type="term" value="C:membrane"/>
    <property type="evidence" value="ECO:0007669"/>
    <property type="project" value="TreeGrafter"/>
</dbReference>
<dbReference type="InterPro" id="IPR002013">
    <property type="entry name" value="SAC_dom"/>
</dbReference>
<evidence type="ECO:0000256" key="7">
    <source>
        <dbReference type="ARBA" id="ARBA00022801"/>
    </source>
</evidence>
<dbReference type="Gene3D" id="3.60.10.10">
    <property type="entry name" value="Endonuclease/exonuclease/phosphatase"/>
    <property type="match status" value="1"/>
</dbReference>
<dbReference type="InterPro" id="IPR046985">
    <property type="entry name" value="IP5"/>
</dbReference>
<feature type="compositionally biased region" description="Low complexity" evidence="9">
    <location>
        <begin position="1029"/>
        <end position="1039"/>
    </location>
</feature>
<dbReference type="GO" id="GO:0046856">
    <property type="term" value="P:phosphatidylinositol dephosphorylation"/>
    <property type="evidence" value="ECO:0007669"/>
    <property type="project" value="InterPro"/>
</dbReference>
<evidence type="ECO:0000256" key="9">
    <source>
        <dbReference type="SAM" id="MobiDB-lite"/>
    </source>
</evidence>
<dbReference type="EC" id="3.1.3.36" evidence="4"/>
<dbReference type="STRING" id="1684307.A0A316UGD0"/>
<keyword evidence="7" id="KW-0378">Hydrolase</keyword>
<comment type="subcellular location">
    <subcellularLocation>
        <location evidence="1">Cytoplasm</location>
    </subcellularLocation>
</comment>